<evidence type="ECO:0000259" key="1">
    <source>
        <dbReference type="PROSITE" id="PS50883"/>
    </source>
</evidence>
<organism evidence="2">
    <name type="scientific">hydrothermal vent metagenome</name>
    <dbReference type="NCBI Taxonomy" id="652676"/>
    <lineage>
        <taxon>unclassified sequences</taxon>
        <taxon>metagenomes</taxon>
        <taxon>ecological metagenomes</taxon>
    </lineage>
</organism>
<dbReference type="PANTHER" id="PTHR33121">
    <property type="entry name" value="CYCLIC DI-GMP PHOSPHODIESTERASE PDEF"/>
    <property type="match status" value="1"/>
</dbReference>
<dbReference type="Pfam" id="PF00563">
    <property type="entry name" value="EAL"/>
    <property type="match status" value="1"/>
</dbReference>
<name>A0A3B1AEV0_9ZZZZ</name>
<dbReference type="InterPro" id="IPR050706">
    <property type="entry name" value="Cyclic-di-GMP_PDE-like"/>
</dbReference>
<dbReference type="Gene3D" id="1.20.120.30">
    <property type="entry name" value="Aspartate receptor, ligand-binding domain"/>
    <property type="match status" value="1"/>
</dbReference>
<dbReference type="Pfam" id="PF13682">
    <property type="entry name" value="CZB"/>
    <property type="match status" value="1"/>
</dbReference>
<dbReference type="GO" id="GO:0071111">
    <property type="term" value="F:cyclic-guanylate-specific phosphodiesterase activity"/>
    <property type="evidence" value="ECO:0007669"/>
    <property type="project" value="InterPro"/>
</dbReference>
<dbReference type="AlphaFoldDB" id="A0A3B1AEV0"/>
<accession>A0A3B1AEV0</accession>
<reference evidence="2" key="1">
    <citation type="submission" date="2018-06" db="EMBL/GenBank/DDBJ databases">
        <authorList>
            <person name="Zhirakovskaya E."/>
        </authorList>
    </citation>
    <scope>NUCLEOTIDE SEQUENCE</scope>
</reference>
<gene>
    <name evidence="2" type="ORF">MNBD_GAMMA21-726</name>
</gene>
<dbReference type="CDD" id="cd01948">
    <property type="entry name" value="EAL"/>
    <property type="match status" value="1"/>
</dbReference>
<dbReference type="PANTHER" id="PTHR33121:SF70">
    <property type="entry name" value="SIGNALING PROTEIN YKOW"/>
    <property type="match status" value="1"/>
</dbReference>
<evidence type="ECO:0000313" key="2">
    <source>
        <dbReference type="EMBL" id="VAW98007.1"/>
    </source>
</evidence>
<dbReference type="SMART" id="SM00052">
    <property type="entry name" value="EAL"/>
    <property type="match status" value="1"/>
</dbReference>
<dbReference type="SUPFAM" id="SSF141868">
    <property type="entry name" value="EAL domain-like"/>
    <property type="match status" value="1"/>
</dbReference>
<dbReference type="Gene3D" id="3.20.20.450">
    <property type="entry name" value="EAL domain"/>
    <property type="match status" value="1"/>
</dbReference>
<dbReference type="InterPro" id="IPR001633">
    <property type="entry name" value="EAL_dom"/>
</dbReference>
<dbReference type="PROSITE" id="PS50883">
    <property type="entry name" value="EAL"/>
    <property type="match status" value="1"/>
</dbReference>
<proteinExistence type="predicted"/>
<dbReference type="EMBL" id="UOFR01000056">
    <property type="protein sequence ID" value="VAW98007.1"/>
    <property type="molecule type" value="Genomic_DNA"/>
</dbReference>
<dbReference type="InterPro" id="IPR025991">
    <property type="entry name" value="Chemoreceptor_zinc-bind_dom"/>
</dbReference>
<sequence length="394" mass="44606">MDKTTISLKDVAAALDNNEFVYYYQPKVSMVTGEICGAEALLRWKKPDGTIIYPDEFIPLTESTSFINEITLKMFNQLIVDINIINGVDRSIIISFNASAKDFYNKKLIEAIRTALDRNLISADQLEIEITETALIIEAGDIRDSLTTISDLGISLAMDDFGTGFSNIETLAKWPFTSLKLDRSLVEKLEHSDKDLTIIQSSIQMAHKLELDIVAEGIESEAIYNILQNAGCTHAQGYWISRPIELGSFLELLDKKLRWPIQLVGLVHIAQLDHIQWRKAIIDIVLHFDQRDRNISGAPELDPTKCRLGKWYYGVGKCFAESSWYNDFETPHNRLHKIGSELLEAASQQASRKKILGLMRELTEQSIMLIGMLQELENSLMTDIVTSSDIYKKK</sequence>
<feature type="domain" description="EAL" evidence="1">
    <location>
        <begin position="4"/>
        <end position="257"/>
    </location>
</feature>
<dbReference type="InterPro" id="IPR035919">
    <property type="entry name" value="EAL_sf"/>
</dbReference>
<protein>
    <submittedName>
        <fullName evidence="2">Diguanylate cyclase/phosphodiesterase (GGDEF &amp; EAL domains) with PAS/PAC sensor(S)</fullName>
    </submittedName>
</protein>